<evidence type="ECO:0000313" key="1">
    <source>
        <dbReference type="EMBL" id="KAG7553590.1"/>
    </source>
</evidence>
<dbReference type="Proteomes" id="UP000812966">
    <property type="component" value="Unassembled WGS sequence"/>
</dbReference>
<accession>A0A8K0NNM7</accession>
<dbReference type="AlphaFoldDB" id="A0A8K0NNM7"/>
<gene>
    <name evidence="1" type="ORF">FFLO_03022</name>
</gene>
<sequence length="238" mass="27300">MRTLDFRYLRDRGILADRLQFLIAKRVAQAESSASISGRDWRHQVPPHLKMIKGSGRHDTLVGSLLPLFHVAGVTLDGWDSNHYFPVSLGSEYWQSITLNIHPNSRWTQFRSYKLNAPRHASLRINIAIGWHEPHHTEPLLCKEGCARAAQQALEQMDRFGVLDKPISFSPYLENGGHRFCFPTQKPQDIEEATYPHPSIEFHSPCNCGMGDLTGIWESIEASIRSWMRDRSRRLGSW</sequence>
<comment type="caution">
    <text evidence="1">The sequence shown here is derived from an EMBL/GenBank/DDBJ whole genome shotgun (WGS) entry which is preliminary data.</text>
</comment>
<keyword evidence="2" id="KW-1185">Reference proteome</keyword>
<dbReference type="EMBL" id="JABELV010000052">
    <property type="protein sequence ID" value="KAG7553590.1"/>
    <property type="molecule type" value="Genomic_DNA"/>
</dbReference>
<reference evidence="1" key="1">
    <citation type="submission" date="2020-04" db="EMBL/GenBank/DDBJ databases">
        <title>Analysis of mating type loci in Filobasidium floriforme.</title>
        <authorList>
            <person name="Nowrousian M."/>
        </authorList>
    </citation>
    <scope>NUCLEOTIDE SEQUENCE</scope>
    <source>
        <strain evidence="1">CBS 6242</strain>
    </source>
</reference>
<protein>
    <submittedName>
        <fullName evidence="1">Uncharacterized protein</fullName>
    </submittedName>
</protein>
<name>A0A8K0NNM7_9TREE</name>
<evidence type="ECO:0000313" key="2">
    <source>
        <dbReference type="Proteomes" id="UP000812966"/>
    </source>
</evidence>
<proteinExistence type="predicted"/>
<organism evidence="1 2">
    <name type="scientific">Filobasidium floriforme</name>
    <dbReference type="NCBI Taxonomy" id="5210"/>
    <lineage>
        <taxon>Eukaryota</taxon>
        <taxon>Fungi</taxon>
        <taxon>Dikarya</taxon>
        <taxon>Basidiomycota</taxon>
        <taxon>Agaricomycotina</taxon>
        <taxon>Tremellomycetes</taxon>
        <taxon>Filobasidiales</taxon>
        <taxon>Filobasidiaceae</taxon>
        <taxon>Filobasidium</taxon>
    </lineage>
</organism>